<evidence type="ECO:0000256" key="5">
    <source>
        <dbReference type="ARBA" id="ARBA00023136"/>
    </source>
</evidence>
<dbReference type="EMBL" id="CAAE01014981">
    <property type="protein sequence ID" value="CAG07173.1"/>
    <property type="molecule type" value="Genomic_DNA"/>
</dbReference>
<name>Q4RWQ9_TETNG</name>
<dbReference type="GO" id="GO:0015175">
    <property type="term" value="F:neutral L-amino acid transmembrane transporter activity"/>
    <property type="evidence" value="ECO:0007669"/>
    <property type="project" value="TreeGrafter"/>
</dbReference>
<feature type="transmembrane region" description="Helical" evidence="6">
    <location>
        <begin position="116"/>
        <end position="137"/>
    </location>
</feature>
<evidence type="ECO:0000256" key="2">
    <source>
        <dbReference type="ARBA" id="ARBA00022448"/>
    </source>
</evidence>
<feature type="transmembrane region" description="Helical" evidence="6">
    <location>
        <begin position="6"/>
        <end position="25"/>
    </location>
</feature>
<evidence type="ECO:0000256" key="3">
    <source>
        <dbReference type="ARBA" id="ARBA00022692"/>
    </source>
</evidence>
<protein>
    <recommendedName>
        <fullName evidence="6">Amino acid transporter</fullName>
    </recommendedName>
</protein>
<dbReference type="KEGG" id="tng:GSTEN00027743G001"/>
<dbReference type="GO" id="GO:0015501">
    <property type="term" value="F:glutamate:sodium symporter activity"/>
    <property type="evidence" value="ECO:0007669"/>
    <property type="project" value="TreeGrafter"/>
</dbReference>
<dbReference type="PANTHER" id="PTHR11958">
    <property type="entry name" value="SODIUM/DICARBOXYLATE SYMPORTER-RELATED"/>
    <property type="match status" value="1"/>
</dbReference>
<reference evidence="7" key="1">
    <citation type="journal article" date="2004" name="Nature">
        <title>Genome duplication in the teleost fish Tetraodon nigroviridis reveals the early vertebrate proto-karyotype.</title>
        <authorList>
            <person name="Jaillon O."/>
            <person name="Aury J.-M."/>
            <person name="Brunet F."/>
            <person name="Petit J.-L."/>
            <person name="Stange-Thomann N."/>
            <person name="Mauceli E."/>
            <person name="Bouneau L."/>
            <person name="Fischer C."/>
            <person name="Ozouf-Costaz C."/>
            <person name="Bernot A."/>
            <person name="Nicaud S."/>
            <person name="Jaffe D."/>
            <person name="Fisher S."/>
            <person name="Lutfalla G."/>
            <person name="Dossat C."/>
            <person name="Segurens B."/>
            <person name="Dasilva C."/>
            <person name="Salanoubat M."/>
            <person name="Levy M."/>
            <person name="Boudet N."/>
            <person name="Castellano S."/>
            <person name="Anthouard V."/>
            <person name="Jubin C."/>
            <person name="Castelli V."/>
            <person name="Katinka M."/>
            <person name="Vacherie B."/>
            <person name="Biemont C."/>
            <person name="Skalli Z."/>
            <person name="Cattolico L."/>
            <person name="Poulain J."/>
            <person name="De Berardinis V."/>
            <person name="Cruaud C."/>
            <person name="Duprat S."/>
            <person name="Brottier P."/>
            <person name="Coutanceau J.-P."/>
            <person name="Gouzy J."/>
            <person name="Parra G."/>
            <person name="Lardier G."/>
            <person name="Chapple C."/>
            <person name="McKernan K.J."/>
            <person name="McEwan P."/>
            <person name="Bosak S."/>
            <person name="Kellis M."/>
            <person name="Volff J.-N."/>
            <person name="Guigo R."/>
            <person name="Zody M.C."/>
            <person name="Mesirov J."/>
            <person name="Lindblad-Toh K."/>
            <person name="Birren B."/>
            <person name="Nusbaum C."/>
            <person name="Kahn D."/>
            <person name="Robinson-Rechavi M."/>
            <person name="Laudet V."/>
            <person name="Schachter V."/>
            <person name="Quetier F."/>
            <person name="Saurin W."/>
            <person name="Scarpelli C."/>
            <person name="Wincker P."/>
            <person name="Lander E.S."/>
            <person name="Weissenbach J."/>
            <person name="Roest Crollius H."/>
        </authorList>
    </citation>
    <scope>NUCLEOTIDE SEQUENCE [LARGE SCALE GENOMIC DNA]</scope>
</reference>
<dbReference type="SUPFAM" id="SSF118215">
    <property type="entry name" value="Proton glutamate symport protein"/>
    <property type="match status" value="1"/>
</dbReference>
<feature type="transmembrane region" description="Helical" evidence="6">
    <location>
        <begin position="228"/>
        <end position="249"/>
    </location>
</feature>
<dbReference type="InterPro" id="IPR050746">
    <property type="entry name" value="DAACS"/>
</dbReference>
<keyword evidence="4 6" id="KW-1133">Transmembrane helix</keyword>
<feature type="transmembrane region" description="Helical" evidence="6">
    <location>
        <begin position="302"/>
        <end position="326"/>
    </location>
</feature>
<sequence>FLKTHAFVLLTLVGIVLGAGLGFGLRSYNMTARQIHYFMFPGELLMQILQCLMLPLIASSVITEEQMPISHSVDAVNILGILLICTAFGLILGDMEDEAKPLLDFFDCLNRATVRLINTALWYSPVGIIFLVGGQILNLNDISILGRQIGMFLITVIISLLIHSLVTLPVIYVVTTRKNPFRFMAGLLQALATAFGTSSSIMTLPVTIRCLEDNLHLEKQLTRVLIPMATALTLDGTALYEAVAAIFIAQVHAVDLNAAQLFLLSLTSTAVATGSAGIPQGGLVTMTLVLTSVGLPLESVSLVFAVDFILYEHLFLLLSFFIFVLVAEANLRTSESAWCLRAGTAPGPSPTCWPTASAWVWCSTCAGTRFRRPLPQRNVPLSF</sequence>
<feature type="transmembrane region" description="Helical" evidence="6">
    <location>
        <begin position="261"/>
        <end position="282"/>
    </location>
</feature>
<dbReference type="Pfam" id="PF00375">
    <property type="entry name" value="SDF"/>
    <property type="match status" value="1"/>
</dbReference>
<accession>Q4RWQ9</accession>
<evidence type="ECO:0000256" key="1">
    <source>
        <dbReference type="ARBA" id="ARBA00004141"/>
    </source>
</evidence>
<evidence type="ECO:0000256" key="4">
    <source>
        <dbReference type="ARBA" id="ARBA00022989"/>
    </source>
</evidence>
<dbReference type="Gene3D" id="1.10.3860.10">
    <property type="entry name" value="Sodium:dicarboxylate symporter"/>
    <property type="match status" value="2"/>
</dbReference>
<comment type="similarity">
    <text evidence="6">Belongs to the dicarboxylate/amino acid:cation symporter (DAACS) (TC 2.A.23) family.</text>
</comment>
<dbReference type="PANTHER" id="PTHR11958:SF63">
    <property type="entry name" value="AMINO ACID TRANSPORTER"/>
    <property type="match status" value="1"/>
</dbReference>
<dbReference type="GO" id="GO:0005886">
    <property type="term" value="C:plasma membrane"/>
    <property type="evidence" value="ECO:0007669"/>
    <property type="project" value="TreeGrafter"/>
</dbReference>
<organism evidence="7">
    <name type="scientific">Tetraodon nigroviridis</name>
    <name type="common">Spotted green pufferfish</name>
    <name type="synonym">Chelonodon nigroviridis</name>
    <dbReference type="NCBI Taxonomy" id="99883"/>
    <lineage>
        <taxon>Eukaryota</taxon>
        <taxon>Metazoa</taxon>
        <taxon>Chordata</taxon>
        <taxon>Craniata</taxon>
        <taxon>Vertebrata</taxon>
        <taxon>Euteleostomi</taxon>
        <taxon>Actinopterygii</taxon>
        <taxon>Neopterygii</taxon>
        <taxon>Teleostei</taxon>
        <taxon>Neoteleostei</taxon>
        <taxon>Acanthomorphata</taxon>
        <taxon>Eupercaria</taxon>
        <taxon>Tetraodontiformes</taxon>
        <taxon>Tetradontoidea</taxon>
        <taxon>Tetraodontidae</taxon>
        <taxon>Tetraodon</taxon>
    </lineage>
</organism>
<keyword evidence="2 6" id="KW-0813">Transport</keyword>
<reference evidence="7" key="2">
    <citation type="submission" date="2004-02" db="EMBL/GenBank/DDBJ databases">
        <authorList>
            <consortium name="Genoscope"/>
            <consortium name="Whitehead Institute Centre for Genome Research"/>
        </authorList>
    </citation>
    <scope>NUCLEOTIDE SEQUENCE</scope>
</reference>
<keyword evidence="6" id="KW-0769">Symport</keyword>
<keyword evidence="3 6" id="KW-0812">Transmembrane</keyword>
<gene>
    <name evidence="7" type="ORF">GSTENG00027743001</name>
</gene>
<comment type="subcellular location">
    <subcellularLocation>
        <location evidence="1 6">Membrane</location>
        <topology evidence="1 6">Multi-pass membrane protein</topology>
    </subcellularLocation>
</comment>
<feature type="transmembrane region" description="Helical" evidence="6">
    <location>
        <begin position="37"/>
        <end position="63"/>
    </location>
</feature>
<feature type="transmembrane region" description="Helical" evidence="6">
    <location>
        <begin position="149"/>
        <end position="174"/>
    </location>
</feature>
<dbReference type="OrthoDB" id="5877963at2759"/>
<dbReference type="InterPro" id="IPR036458">
    <property type="entry name" value="Na:dicarbo_symporter_sf"/>
</dbReference>
<dbReference type="AlphaFoldDB" id="Q4RWQ9"/>
<feature type="transmembrane region" description="Helical" evidence="6">
    <location>
        <begin position="75"/>
        <end position="95"/>
    </location>
</feature>
<feature type="non-terminal residue" evidence="7">
    <location>
        <position position="383"/>
    </location>
</feature>
<evidence type="ECO:0000313" key="7">
    <source>
        <dbReference type="EMBL" id="CAG07173.1"/>
    </source>
</evidence>
<dbReference type="InterPro" id="IPR001991">
    <property type="entry name" value="Na-dicarboxylate_symporter"/>
</dbReference>
<dbReference type="PRINTS" id="PR00173">
    <property type="entry name" value="EDTRNSPORT"/>
</dbReference>
<feature type="transmembrane region" description="Helical" evidence="6">
    <location>
        <begin position="186"/>
        <end position="208"/>
    </location>
</feature>
<comment type="caution">
    <text evidence="7">The sequence shown here is derived from an EMBL/GenBank/DDBJ whole genome shotgun (WGS) entry which is preliminary data.</text>
</comment>
<keyword evidence="5 6" id="KW-0472">Membrane</keyword>
<evidence type="ECO:0000256" key="6">
    <source>
        <dbReference type="RuleBase" id="RU361216"/>
    </source>
</evidence>
<dbReference type="GO" id="GO:0005313">
    <property type="term" value="F:L-glutamate transmembrane transporter activity"/>
    <property type="evidence" value="ECO:0007669"/>
    <property type="project" value="TreeGrafter"/>
</dbReference>
<proteinExistence type="inferred from homology"/>